<dbReference type="AlphaFoldDB" id="A0A2A4JUU8"/>
<accession>A0A2A4JUU8</accession>
<dbReference type="STRING" id="7102.A0A2A4JUU8"/>
<dbReference type="InterPro" id="IPR032675">
    <property type="entry name" value="LRR_dom_sf"/>
</dbReference>
<sequence>MALSFKPFKCYRSLLGLRRSYSEKSKYEIEEEGQKPRTVYGKPYPEWRKPWIQRDGEFRTKLSVFVEKNPSPEILKFMSSIPNFSFKVLREWWSEMKGLQEIENQKYLPKRIATLGSNLGAVHFFAYRQCAVRLKGSQEWISGDVETLNLPDRYTDGYLVEAVDCTNFHHNGIRFEGLQNLLNLNCLKWLRLKNNKHVDVWCIDRIAGQNGHTLEYLDISGCNLCVGSIFALARMKALKFLVITDPGDDLKVQAALSMLEQERPGLLIHAI</sequence>
<comment type="caution">
    <text evidence="1">The sequence shown here is derived from an EMBL/GenBank/DDBJ whole genome shotgun (WGS) entry which is preliminary data.</text>
</comment>
<dbReference type="SUPFAM" id="SSF52047">
    <property type="entry name" value="RNI-like"/>
    <property type="match status" value="1"/>
</dbReference>
<name>A0A2A4JUU8_HELVI</name>
<organism evidence="1">
    <name type="scientific">Heliothis virescens</name>
    <name type="common">Tobacco budworm moth</name>
    <dbReference type="NCBI Taxonomy" id="7102"/>
    <lineage>
        <taxon>Eukaryota</taxon>
        <taxon>Metazoa</taxon>
        <taxon>Ecdysozoa</taxon>
        <taxon>Arthropoda</taxon>
        <taxon>Hexapoda</taxon>
        <taxon>Insecta</taxon>
        <taxon>Pterygota</taxon>
        <taxon>Neoptera</taxon>
        <taxon>Endopterygota</taxon>
        <taxon>Lepidoptera</taxon>
        <taxon>Glossata</taxon>
        <taxon>Ditrysia</taxon>
        <taxon>Noctuoidea</taxon>
        <taxon>Noctuidae</taxon>
        <taxon>Heliothinae</taxon>
        <taxon>Heliothis</taxon>
    </lineage>
</organism>
<evidence type="ECO:0000313" key="1">
    <source>
        <dbReference type="EMBL" id="PCG75263.1"/>
    </source>
</evidence>
<reference evidence="1" key="1">
    <citation type="submission" date="2017-09" db="EMBL/GenBank/DDBJ databases">
        <title>Contemporary evolution of a Lepidopteran species, Heliothis virescens, in response to modern agricultural practices.</title>
        <authorList>
            <person name="Fritz M.L."/>
            <person name="Deyonke A.M."/>
            <person name="Papanicolaou A."/>
            <person name="Micinski S."/>
            <person name="Westbrook J."/>
            <person name="Gould F."/>
        </authorList>
    </citation>
    <scope>NUCLEOTIDE SEQUENCE [LARGE SCALE GENOMIC DNA]</scope>
    <source>
        <strain evidence="1">HvINT-</strain>
        <tissue evidence="1">Whole body</tissue>
    </source>
</reference>
<dbReference type="EMBL" id="NWSH01000620">
    <property type="protein sequence ID" value="PCG75263.1"/>
    <property type="molecule type" value="Genomic_DNA"/>
</dbReference>
<evidence type="ECO:0008006" key="2">
    <source>
        <dbReference type="Google" id="ProtNLM"/>
    </source>
</evidence>
<gene>
    <name evidence="1" type="ORF">B5V51_12016</name>
</gene>
<proteinExistence type="predicted"/>
<protein>
    <recommendedName>
        <fullName evidence="2">Distal membrane arm assembly complex 2-like protein</fullName>
    </recommendedName>
</protein>
<dbReference type="Gene3D" id="3.80.10.10">
    <property type="entry name" value="Ribonuclease Inhibitor"/>
    <property type="match status" value="1"/>
</dbReference>